<reference evidence="2" key="1">
    <citation type="submission" date="2016-07" db="EMBL/GenBank/DDBJ databases">
        <authorList>
            <person name="Bretaudeau A."/>
        </authorList>
    </citation>
    <scope>NUCLEOTIDE SEQUENCE</scope>
    <source>
        <strain evidence="2">Rice</strain>
        <tissue evidence="2">Whole body</tissue>
    </source>
</reference>
<name>A0A2H1VL49_SPOFR</name>
<evidence type="ECO:0000256" key="1">
    <source>
        <dbReference type="SAM" id="MobiDB-lite"/>
    </source>
</evidence>
<feature type="region of interest" description="Disordered" evidence="1">
    <location>
        <begin position="129"/>
        <end position="160"/>
    </location>
</feature>
<dbReference type="EMBL" id="ODYU01003162">
    <property type="protein sequence ID" value="SOQ41560.1"/>
    <property type="molecule type" value="Genomic_DNA"/>
</dbReference>
<dbReference type="AlphaFoldDB" id="A0A2H1VL49"/>
<sequence length="235" mass="26221">MAIWVICRYRMISGEAANLLAGLPPWDLEAKVLARETPLPRQIRVAREAPWHPHLPPDADAYRIRPVDTVELTVAVCSAWTEHRRVLREVIGDGDFSRPALFQAMVRSEGDWDAISSFCEAVMLAKEEAGRVRERTSSRPSHRERHSGRRVGDRATISGHHPVPYVRRVASRARLNEPSDHHRWGPVGQMPDPELRTTTSGFTGAPAQKAGVETGWSALAQALSIHHSKDNSRAT</sequence>
<evidence type="ECO:0000313" key="2">
    <source>
        <dbReference type="EMBL" id="SOQ41560.1"/>
    </source>
</evidence>
<proteinExistence type="predicted"/>
<feature type="region of interest" description="Disordered" evidence="1">
    <location>
        <begin position="174"/>
        <end position="208"/>
    </location>
</feature>
<accession>A0A2H1VL49</accession>
<feature type="compositionally biased region" description="Basic and acidic residues" evidence="1">
    <location>
        <begin position="174"/>
        <end position="183"/>
    </location>
</feature>
<feature type="compositionally biased region" description="Basic residues" evidence="1">
    <location>
        <begin position="140"/>
        <end position="149"/>
    </location>
</feature>
<protein>
    <submittedName>
        <fullName evidence="2">SFRICE_014289</fullName>
    </submittedName>
</protein>
<gene>
    <name evidence="2" type="ORF">SFRICE_014289</name>
</gene>
<organism evidence="2">
    <name type="scientific">Spodoptera frugiperda</name>
    <name type="common">Fall armyworm</name>
    <dbReference type="NCBI Taxonomy" id="7108"/>
    <lineage>
        <taxon>Eukaryota</taxon>
        <taxon>Metazoa</taxon>
        <taxon>Ecdysozoa</taxon>
        <taxon>Arthropoda</taxon>
        <taxon>Hexapoda</taxon>
        <taxon>Insecta</taxon>
        <taxon>Pterygota</taxon>
        <taxon>Neoptera</taxon>
        <taxon>Endopterygota</taxon>
        <taxon>Lepidoptera</taxon>
        <taxon>Glossata</taxon>
        <taxon>Ditrysia</taxon>
        <taxon>Noctuoidea</taxon>
        <taxon>Noctuidae</taxon>
        <taxon>Amphipyrinae</taxon>
        <taxon>Spodoptera</taxon>
    </lineage>
</organism>